<comment type="similarity">
    <text evidence="1">Belongs to the sigma-70 factor family. ECF subfamily.</text>
</comment>
<evidence type="ECO:0000259" key="6">
    <source>
        <dbReference type="Pfam" id="PF04542"/>
    </source>
</evidence>
<name>A0A919PLG4_9ACTN</name>
<sequence length="168" mass="18494">MAEPDGFRDYVAARQRGLLRAAWLMTGDWHAAEDLVQATLVRVWPRWIRVVEAGDPDAYVRRVLVNVYLSARRRRWRGEYATGELPDLPTGADEFASVDLRDAVARALSALGRRQRAVVVLRYFNDLSEAQVAAAMGCSVGTVKSQSAKALAKLRVELAPAAISGGTR</sequence>
<reference evidence="8" key="1">
    <citation type="submission" date="2021-01" db="EMBL/GenBank/DDBJ databases">
        <title>Whole genome shotgun sequence of Dactylosporangium siamense NBRC 106093.</title>
        <authorList>
            <person name="Komaki H."/>
            <person name="Tamura T."/>
        </authorList>
    </citation>
    <scope>NUCLEOTIDE SEQUENCE</scope>
    <source>
        <strain evidence="8">NBRC 106093</strain>
    </source>
</reference>
<proteinExistence type="inferred from homology"/>
<dbReference type="NCBIfam" id="TIGR02983">
    <property type="entry name" value="SigE-fam_strep"/>
    <property type="match status" value="1"/>
</dbReference>
<dbReference type="AlphaFoldDB" id="A0A919PLG4"/>
<dbReference type="PANTHER" id="PTHR43133:SF50">
    <property type="entry name" value="ECF RNA POLYMERASE SIGMA FACTOR SIGM"/>
    <property type="match status" value="1"/>
</dbReference>
<dbReference type="InterPro" id="IPR036388">
    <property type="entry name" value="WH-like_DNA-bd_sf"/>
</dbReference>
<keyword evidence="3" id="KW-0731">Sigma factor</keyword>
<dbReference type="SUPFAM" id="SSF88659">
    <property type="entry name" value="Sigma3 and sigma4 domains of RNA polymerase sigma factors"/>
    <property type="match status" value="1"/>
</dbReference>
<organism evidence="8 9">
    <name type="scientific">Dactylosporangium siamense</name>
    <dbReference type="NCBI Taxonomy" id="685454"/>
    <lineage>
        <taxon>Bacteria</taxon>
        <taxon>Bacillati</taxon>
        <taxon>Actinomycetota</taxon>
        <taxon>Actinomycetes</taxon>
        <taxon>Micromonosporales</taxon>
        <taxon>Micromonosporaceae</taxon>
        <taxon>Dactylosporangium</taxon>
    </lineage>
</organism>
<dbReference type="SUPFAM" id="SSF88946">
    <property type="entry name" value="Sigma2 domain of RNA polymerase sigma factors"/>
    <property type="match status" value="1"/>
</dbReference>
<dbReference type="InterPro" id="IPR014325">
    <property type="entry name" value="RNA_pol_sigma-E_actinobac"/>
</dbReference>
<evidence type="ECO:0000259" key="7">
    <source>
        <dbReference type="Pfam" id="PF08281"/>
    </source>
</evidence>
<gene>
    <name evidence="8" type="ORF">Dsi01nite_037930</name>
</gene>
<accession>A0A919PLG4</accession>
<feature type="domain" description="RNA polymerase sigma-70 region 2" evidence="6">
    <location>
        <begin position="13"/>
        <end position="77"/>
    </location>
</feature>
<evidence type="ECO:0000256" key="3">
    <source>
        <dbReference type="ARBA" id="ARBA00023082"/>
    </source>
</evidence>
<keyword evidence="2" id="KW-0805">Transcription regulation</keyword>
<dbReference type="InterPro" id="IPR013325">
    <property type="entry name" value="RNA_pol_sigma_r2"/>
</dbReference>
<dbReference type="RefSeq" id="WP_203847556.1">
    <property type="nucleotide sequence ID" value="NZ_BAAAVW010000033.1"/>
</dbReference>
<dbReference type="EMBL" id="BONQ01000056">
    <property type="protein sequence ID" value="GIG45752.1"/>
    <property type="molecule type" value="Genomic_DNA"/>
</dbReference>
<dbReference type="Pfam" id="PF08281">
    <property type="entry name" value="Sigma70_r4_2"/>
    <property type="match status" value="1"/>
</dbReference>
<keyword evidence="8" id="KW-0240">DNA-directed RNA polymerase</keyword>
<comment type="caution">
    <text evidence="8">The sequence shown here is derived from an EMBL/GenBank/DDBJ whole genome shotgun (WGS) entry which is preliminary data.</text>
</comment>
<dbReference type="Pfam" id="PF04542">
    <property type="entry name" value="Sigma70_r2"/>
    <property type="match status" value="1"/>
</dbReference>
<dbReference type="PANTHER" id="PTHR43133">
    <property type="entry name" value="RNA POLYMERASE ECF-TYPE SIGMA FACTO"/>
    <property type="match status" value="1"/>
</dbReference>
<dbReference type="InterPro" id="IPR014284">
    <property type="entry name" value="RNA_pol_sigma-70_dom"/>
</dbReference>
<evidence type="ECO:0000256" key="5">
    <source>
        <dbReference type="ARBA" id="ARBA00023163"/>
    </source>
</evidence>
<evidence type="ECO:0000256" key="2">
    <source>
        <dbReference type="ARBA" id="ARBA00023015"/>
    </source>
</evidence>
<dbReference type="GO" id="GO:0003677">
    <property type="term" value="F:DNA binding"/>
    <property type="evidence" value="ECO:0007669"/>
    <property type="project" value="UniProtKB-KW"/>
</dbReference>
<dbReference type="GO" id="GO:0006352">
    <property type="term" value="P:DNA-templated transcription initiation"/>
    <property type="evidence" value="ECO:0007669"/>
    <property type="project" value="InterPro"/>
</dbReference>
<feature type="domain" description="RNA polymerase sigma factor 70 region 4 type 2" evidence="7">
    <location>
        <begin position="102"/>
        <end position="154"/>
    </location>
</feature>
<keyword evidence="9" id="KW-1185">Reference proteome</keyword>
<protein>
    <submittedName>
        <fullName evidence="8">DNA-directed RNA polymerase sigma-70 factor</fullName>
    </submittedName>
</protein>
<dbReference type="InterPro" id="IPR013324">
    <property type="entry name" value="RNA_pol_sigma_r3/r4-like"/>
</dbReference>
<evidence type="ECO:0000313" key="8">
    <source>
        <dbReference type="EMBL" id="GIG45752.1"/>
    </source>
</evidence>
<dbReference type="Gene3D" id="1.10.1740.10">
    <property type="match status" value="1"/>
</dbReference>
<keyword evidence="5" id="KW-0804">Transcription</keyword>
<dbReference type="Gene3D" id="1.10.10.10">
    <property type="entry name" value="Winged helix-like DNA-binding domain superfamily/Winged helix DNA-binding domain"/>
    <property type="match status" value="1"/>
</dbReference>
<evidence type="ECO:0000256" key="4">
    <source>
        <dbReference type="ARBA" id="ARBA00023125"/>
    </source>
</evidence>
<dbReference type="Proteomes" id="UP000660611">
    <property type="component" value="Unassembled WGS sequence"/>
</dbReference>
<dbReference type="GO" id="GO:0016987">
    <property type="term" value="F:sigma factor activity"/>
    <property type="evidence" value="ECO:0007669"/>
    <property type="project" value="UniProtKB-KW"/>
</dbReference>
<keyword evidence="4" id="KW-0238">DNA-binding</keyword>
<dbReference type="InterPro" id="IPR013249">
    <property type="entry name" value="RNA_pol_sigma70_r4_t2"/>
</dbReference>
<dbReference type="InterPro" id="IPR039425">
    <property type="entry name" value="RNA_pol_sigma-70-like"/>
</dbReference>
<evidence type="ECO:0000256" key="1">
    <source>
        <dbReference type="ARBA" id="ARBA00010641"/>
    </source>
</evidence>
<evidence type="ECO:0000313" key="9">
    <source>
        <dbReference type="Proteomes" id="UP000660611"/>
    </source>
</evidence>
<dbReference type="CDD" id="cd06171">
    <property type="entry name" value="Sigma70_r4"/>
    <property type="match status" value="1"/>
</dbReference>
<dbReference type="InterPro" id="IPR007627">
    <property type="entry name" value="RNA_pol_sigma70_r2"/>
</dbReference>
<dbReference type="NCBIfam" id="TIGR02937">
    <property type="entry name" value="sigma70-ECF"/>
    <property type="match status" value="1"/>
</dbReference>
<dbReference type="GO" id="GO:0000428">
    <property type="term" value="C:DNA-directed RNA polymerase complex"/>
    <property type="evidence" value="ECO:0007669"/>
    <property type="project" value="UniProtKB-KW"/>
</dbReference>